<dbReference type="EMBL" id="BMMK01000013">
    <property type="protein sequence ID" value="GGM57723.1"/>
    <property type="molecule type" value="Genomic_DNA"/>
</dbReference>
<keyword evidence="3" id="KW-0732">Signal</keyword>
<evidence type="ECO:0000256" key="3">
    <source>
        <dbReference type="SAM" id="SignalP"/>
    </source>
</evidence>
<dbReference type="InterPro" id="IPR005754">
    <property type="entry name" value="Sortase"/>
</dbReference>
<dbReference type="NCBIfam" id="NF033748">
    <property type="entry name" value="class_F_sortase"/>
    <property type="match status" value="1"/>
</dbReference>
<comment type="caution">
    <text evidence="4">The sequence shown here is derived from an EMBL/GenBank/DDBJ whole genome shotgun (WGS) entry which is preliminary data.</text>
</comment>
<dbReference type="Proteomes" id="UP000637578">
    <property type="component" value="Unassembled WGS sequence"/>
</dbReference>
<dbReference type="Pfam" id="PF04203">
    <property type="entry name" value="Sortase"/>
    <property type="match status" value="1"/>
</dbReference>
<dbReference type="SUPFAM" id="SSF63817">
    <property type="entry name" value="Sortase"/>
    <property type="match status" value="1"/>
</dbReference>
<dbReference type="CDD" id="cd05829">
    <property type="entry name" value="Sortase_F"/>
    <property type="match status" value="1"/>
</dbReference>
<name>A0A8J3FUT3_9PSEU</name>
<reference evidence="4" key="2">
    <citation type="submission" date="2020-09" db="EMBL/GenBank/DDBJ databases">
        <authorList>
            <person name="Sun Q."/>
            <person name="Zhou Y."/>
        </authorList>
    </citation>
    <scope>NUCLEOTIDE SEQUENCE</scope>
    <source>
        <strain evidence="4">CGMCC 4.5737</strain>
    </source>
</reference>
<dbReference type="GO" id="GO:0016787">
    <property type="term" value="F:hydrolase activity"/>
    <property type="evidence" value="ECO:0007669"/>
    <property type="project" value="UniProtKB-KW"/>
</dbReference>
<proteinExistence type="predicted"/>
<dbReference type="InterPro" id="IPR023365">
    <property type="entry name" value="Sortase_dom-sf"/>
</dbReference>
<reference evidence="4" key="1">
    <citation type="journal article" date="2014" name="Int. J. Syst. Evol. Microbiol.">
        <title>Complete genome sequence of Corynebacterium casei LMG S-19264T (=DSM 44701T), isolated from a smear-ripened cheese.</title>
        <authorList>
            <consortium name="US DOE Joint Genome Institute (JGI-PGF)"/>
            <person name="Walter F."/>
            <person name="Albersmeier A."/>
            <person name="Kalinowski J."/>
            <person name="Ruckert C."/>
        </authorList>
    </citation>
    <scope>NUCLEOTIDE SEQUENCE</scope>
    <source>
        <strain evidence="4">CGMCC 4.5737</strain>
    </source>
</reference>
<evidence type="ECO:0000313" key="5">
    <source>
        <dbReference type="Proteomes" id="UP000637578"/>
    </source>
</evidence>
<gene>
    <name evidence="4" type="ORF">GCM10012275_31170</name>
</gene>
<dbReference type="AlphaFoldDB" id="A0A8J3FUT3"/>
<keyword evidence="1" id="KW-0378">Hydrolase</keyword>
<evidence type="ECO:0000256" key="2">
    <source>
        <dbReference type="SAM" id="MobiDB-lite"/>
    </source>
</evidence>
<evidence type="ECO:0000313" key="4">
    <source>
        <dbReference type="EMBL" id="GGM57723.1"/>
    </source>
</evidence>
<keyword evidence="5" id="KW-1185">Reference proteome</keyword>
<feature type="signal peptide" evidence="3">
    <location>
        <begin position="1"/>
        <end position="25"/>
    </location>
</feature>
<accession>A0A8J3FUT3</accession>
<protein>
    <submittedName>
        <fullName evidence="4">Class F sortase</fullName>
    </submittedName>
</protein>
<dbReference type="Gene3D" id="2.40.260.10">
    <property type="entry name" value="Sortase"/>
    <property type="match status" value="1"/>
</dbReference>
<feature type="region of interest" description="Disordered" evidence="2">
    <location>
        <begin position="29"/>
        <end position="58"/>
    </location>
</feature>
<feature type="chain" id="PRO_5038337478" evidence="3">
    <location>
        <begin position="26"/>
        <end position="201"/>
    </location>
</feature>
<dbReference type="PROSITE" id="PS51257">
    <property type="entry name" value="PROKAR_LIPOPROTEIN"/>
    <property type="match status" value="1"/>
</dbReference>
<evidence type="ECO:0000256" key="1">
    <source>
        <dbReference type="ARBA" id="ARBA00022801"/>
    </source>
</evidence>
<dbReference type="InterPro" id="IPR042001">
    <property type="entry name" value="Sortase_F"/>
</dbReference>
<sequence>MRMFGRRSGRGLVATLLLAGVMALAGCGSSDAPAASNEKGSTAPAAAAESDGKPRPVQVRVPKIGAESSLIRVSMNEDGTMQVPSAKKPMQAAWYRFSPVPGEKGPAIVLGHVDGEGQPGIFFKLHELKAGDEVFVKRSDDKDLKFVVKRVEQVPKDKFPEDAVYGDTDKAELRLITCGGAFDKAAHSYKDNVIVYADLAA</sequence>
<organism evidence="4 5">
    <name type="scientific">Longimycelium tulufanense</name>
    <dbReference type="NCBI Taxonomy" id="907463"/>
    <lineage>
        <taxon>Bacteria</taxon>
        <taxon>Bacillati</taxon>
        <taxon>Actinomycetota</taxon>
        <taxon>Actinomycetes</taxon>
        <taxon>Pseudonocardiales</taxon>
        <taxon>Pseudonocardiaceae</taxon>
        <taxon>Longimycelium</taxon>
    </lineage>
</organism>